<dbReference type="Proteomes" id="UP000682739">
    <property type="component" value="Chromosome"/>
</dbReference>
<evidence type="ECO:0000256" key="1">
    <source>
        <dbReference type="SAM" id="Phobius"/>
    </source>
</evidence>
<dbReference type="EMBL" id="CP072110">
    <property type="protein sequence ID" value="QTH62644.1"/>
    <property type="molecule type" value="Genomic_DNA"/>
</dbReference>
<keyword evidence="3" id="KW-1185">Reference proteome</keyword>
<reference evidence="2" key="1">
    <citation type="submission" date="2021-03" db="EMBL/GenBank/DDBJ databases">
        <title>Description of Psychrosphaera ytuae sp. nov. isolated from deep sea sediment of South China Sea.</title>
        <authorList>
            <person name="Zhang J."/>
            <person name="Xu X.-D."/>
        </authorList>
    </citation>
    <scope>NUCLEOTIDE SEQUENCE</scope>
    <source>
        <strain evidence="2">MTZ26</strain>
    </source>
</reference>
<evidence type="ECO:0000313" key="2">
    <source>
        <dbReference type="EMBL" id="QTH62644.1"/>
    </source>
</evidence>
<dbReference type="KEGG" id="psym:J1N51_07585"/>
<accession>A0A975D996</accession>
<feature type="transmembrane region" description="Helical" evidence="1">
    <location>
        <begin position="21"/>
        <end position="45"/>
    </location>
</feature>
<evidence type="ECO:0000313" key="3">
    <source>
        <dbReference type="Proteomes" id="UP000682739"/>
    </source>
</evidence>
<feature type="transmembrane region" description="Helical" evidence="1">
    <location>
        <begin position="80"/>
        <end position="101"/>
    </location>
</feature>
<name>A0A975D996_9GAMM</name>
<protein>
    <submittedName>
        <fullName evidence="2">Uncharacterized protein</fullName>
    </submittedName>
</protein>
<proteinExistence type="predicted"/>
<keyword evidence="1" id="KW-0812">Transmembrane</keyword>
<dbReference type="AlphaFoldDB" id="A0A975D996"/>
<feature type="transmembrane region" description="Helical" evidence="1">
    <location>
        <begin position="113"/>
        <end position="132"/>
    </location>
</feature>
<dbReference type="RefSeq" id="WP_208829984.1">
    <property type="nucleotide sequence ID" value="NZ_CP072110.1"/>
</dbReference>
<keyword evidence="1" id="KW-1133">Transmembrane helix</keyword>
<gene>
    <name evidence="2" type="ORF">J1N51_07585</name>
</gene>
<keyword evidence="1" id="KW-0472">Membrane</keyword>
<sequence length="142" mass="15950">MNLEHRIIPYINFSEKWFTKFSLLWCSISLCIGLVTVNDLALVIAAPIMTVFMYFAAIVIVSLVIGFQRVNPFNSPKSNFVKYAILLCWGFGIFGFINFLFTGIFQTTEFENSNYFIIVGSVFPLGASVGAAKEWSKFLASS</sequence>
<feature type="transmembrane region" description="Helical" evidence="1">
    <location>
        <begin position="51"/>
        <end position="68"/>
    </location>
</feature>
<organism evidence="2 3">
    <name type="scientific">Psychrosphaera ytuae</name>
    <dbReference type="NCBI Taxonomy" id="2820710"/>
    <lineage>
        <taxon>Bacteria</taxon>
        <taxon>Pseudomonadati</taxon>
        <taxon>Pseudomonadota</taxon>
        <taxon>Gammaproteobacteria</taxon>
        <taxon>Alteromonadales</taxon>
        <taxon>Pseudoalteromonadaceae</taxon>
        <taxon>Psychrosphaera</taxon>
    </lineage>
</organism>